<dbReference type="Pfam" id="PF20500">
    <property type="entry name" value="DNA-PKcs_N"/>
    <property type="match status" value="1"/>
</dbReference>
<proteinExistence type="predicted"/>
<dbReference type="InterPro" id="IPR011009">
    <property type="entry name" value="Kinase-like_dom_sf"/>
</dbReference>
<evidence type="ECO:0000259" key="6">
    <source>
        <dbReference type="PROSITE" id="PS50290"/>
    </source>
</evidence>
<evidence type="ECO:0000256" key="2">
    <source>
        <dbReference type="ARBA" id="ARBA00022527"/>
    </source>
</evidence>
<dbReference type="SMART" id="SM00146">
    <property type="entry name" value="PI3Kc"/>
    <property type="match status" value="1"/>
</dbReference>
<evidence type="ECO:0008006" key="10">
    <source>
        <dbReference type="Google" id="ProtNLM"/>
    </source>
</evidence>
<feature type="domain" description="PI3K/PI4K catalytic" evidence="6">
    <location>
        <begin position="3556"/>
        <end position="3898"/>
    </location>
</feature>
<dbReference type="Pfam" id="PF19704">
    <property type="entry name" value="DNAPKcs_CC5"/>
    <property type="match status" value="2"/>
</dbReference>
<dbReference type="SMART" id="SM01344">
    <property type="entry name" value="NUC194"/>
    <property type="match status" value="1"/>
</dbReference>
<evidence type="ECO:0000256" key="1">
    <source>
        <dbReference type="ARBA" id="ARBA00004123"/>
    </source>
</evidence>
<dbReference type="InterPro" id="IPR036940">
    <property type="entry name" value="PI3/4_kinase_cat_sf"/>
</dbReference>
<evidence type="ECO:0000313" key="9">
    <source>
        <dbReference type="Proteomes" id="UP001157938"/>
    </source>
</evidence>
<dbReference type="SUPFAM" id="SSF56112">
    <property type="entry name" value="Protein kinase-like (PK-like)"/>
    <property type="match status" value="1"/>
</dbReference>
<evidence type="ECO:0000259" key="7">
    <source>
        <dbReference type="PROSITE" id="PS51190"/>
    </source>
</evidence>
<dbReference type="InterPro" id="IPR045581">
    <property type="entry name" value="DNAPKcs_CC5"/>
</dbReference>
<dbReference type="InterPro" id="IPR046803">
    <property type="entry name" value="DNAPKcs_CC1-2"/>
</dbReference>
<evidence type="ECO:0000256" key="5">
    <source>
        <dbReference type="SAM" id="MobiDB-lite"/>
    </source>
</evidence>
<dbReference type="Gene3D" id="1.10.1070.11">
    <property type="entry name" value="Phosphatidylinositol 3-/4-kinase, catalytic domain"/>
    <property type="match status" value="1"/>
</dbReference>
<dbReference type="InterPro" id="IPR000403">
    <property type="entry name" value="PI3/4_kinase_cat_dom"/>
</dbReference>
<dbReference type="InterPro" id="IPR037706">
    <property type="entry name" value="DNA-PK_dom"/>
</dbReference>
<dbReference type="InterPro" id="IPR003152">
    <property type="entry name" value="FATC_dom"/>
</dbReference>
<comment type="subcellular location">
    <subcellularLocation>
        <location evidence="1">Nucleus</location>
    </subcellularLocation>
</comment>
<dbReference type="Gene3D" id="3.30.1010.10">
    <property type="entry name" value="Phosphatidylinositol 3-kinase Catalytic Subunit, Chain A, domain 4"/>
    <property type="match status" value="1"/>
</dbReference>
<accession>A0ABN8CG53</accession>
<protein>
    <recommendedName>
        <fullName evidence="10">Non-specific serine/threonine protein kinase</fullName>
    </recommendedName>
</protein>
<evidence type="ECO:0000256" key="4">
    <source>
        <dbReference type="ARBA" id="ARBA00023242"/>
    </source>
</evidence>
<dbReference type="Proteomes" id="UP001157938">
    <property type="component" value="Unassembled WGS sequence"/>
</dbReference>
<dbReference type="SMART" id="SM01343">
    <property type="entry name" value="FATC"/>
    <property type="match status" value="1"/>
</dbReference>
<dbReference type="InterPro" id="IPR016024">
    <property type="entry name" value="ARM-type_fold"/>
</dbReference>
<dbReference type="SUPFAM" id="SSF48371">
    <property type="entry name" value="ARM repeat"/>
    <property type="match status" value="4"/>
</dbReference>
<dbReference type="InterPro" id="IPR012582">
    <property type="entry name" value="DNAPKcs_CC3"/>
</dbReference>
<sequence length="4000" mass="447989">MSTTRVGERLKELTAFLAHQHAVDSVEETFDHLQTEINDAMGRSRASAQQCTILLFQSAEPPSLLRFLSASADFADDSRKREISAARGSVLVLLASFLKSYGTHRALSKQHVVDMYNTCQQTARADPFNRVKAHALTVVINILKYADKSVDSEDIEPRAYVEKLFNDVKFSKATQTAKGQMLEVIGYLVEKFPAEVESSVPSLLIWTEDALEKQFLSNSPEMMMVNGLLFALARLLECDAERYTRDEGLRKKIYSYLLTVFATTVSGTLSRYQVTNSSEMFLVKHAQIFQQEIGPSGHLWFSYMKCCCLSENKTIKKHAFDCSSAIFETLDAYLLDMIDDMRKKCLNKILKEVLPVVSDSAAGTSIMAFAVQCLGWLAQSIYSYLGAKSYGKIEEKLRTFGESLLALDAKATARKWPLFSQYVQSIGHFVKERHDVPLDEGYVNFLGDILCHLMTAYPQCLWKSKVMVHKSVAAVISALSSWTVVDPLVDRFVLHTLMLSISNATDPDHTVIYHPDTGEIVTNLLYDYEGFWLALLHCHTKTLVEPTPVLSTNGSDDVEMKEPTVVGRTLQVVLVDSTIKRVLGIISQLNLSYQFDLQQKTNYEKITTGYLPIVPRDHTIMLNLTEFFERVVGKFPRSLLFPWISLIMHQLFTIATKLPLVSCFYRIGTVVAKAMDDLKYFNSLPSLSGSGDDRQSRFRDDLTNFIERVCIQTRFYQDELLLTCAEFVLTSPIGLVAIDTMIDIVKSILELGRSYLPAATIAVKALERWQKQCPNKLEDVISKAVPLLSTYLDQEGFSDERILLNKPIGKSATSVDTDEASELGQLQRRILLLLGKYGGKVSLLISEPPPVVNSNGNMGCISSPFFRLELQLSELSLSLAMGPILSHLGNLAAHSSVRRVKVNSSEGYHALVCYLCGKTTTHPHAAGKKSVFYDIWCEVFTRVVRLAADPEKICRSLFEPLLFQLLRWLATSKDTFPLEYASMLDELIQSLSDSETAVRTMSARCIATLLSLASEDAITRIEVDNLFERVFSLCRHPGAIQRSGAVSTISYFLRSLNEENEAVLAHNSRNTNGGVDTSRDVIVKAVLKIERGITRFPHLFLKGSNTARQDGDISLQQRTIWLFQQTGAREVLFRRLCRQLFMSFSVLICKSSIEWIERYASSHGRESIAAVLVPMSSLALTLPDVTIEWMEQLSASIESYVWCVELLGDKAEDLFAFSVLEPRQESVKRKHSSGSTDPQDESCRLTLSWTIATFLKYEGPWKKVSERSCWIGSYLSVLVSLCCCMNSSMKNNGIRMLRRVADVDNQVFQAGIIEKLLLALLHRPDSWANDASTFDEIEKFCTSAVVRSQTWAHQMQETAEALLSTLEPCLVNMNSNNDFIKHSKTIESLVLFGSEILSAGIISFSMTDKYTPMLALVASKAMKYGHGSAQSRLIAVVALKAAAACGWKITNIIMNSADRQLYGPVYSDVVQFIPTLAVWKRCASELVSLSLENGFAVNMLVDILLQVATFKVYLPKSIEWDAFTKTLVANIKQIVKKLEAANLDTQQTLSLLQVLRYFLELCKHCSENLIVAVRIGPIPDIHGAIIDLLKQHGCSYLVKAEILRMLTLLGPASSLVSHEQHTLNTLDALVAFVYDEFPIVSVDVLRGSKEFGVFRLLFSELLSVIEQSKSIAYLKIIYPSLKEGTKHLFSAEIKQMLARFSSSIGSSMHPGGTKNNEQVRSQLAELLDALLDPTLDIAIRKSLLEGVFTPLIECQTGEALQQFYLMESPIKKSSIISLLATLISTSAEATSEGSRIGVFVAFSLVEILYRLMDPEVIRTDINSAFLGHKNGKGRELTMLVCKCASKVVTKANENVDDLIRMTCCAAYNCLLVAVSRTQKQEKFFDQILFQPALWGNILDLSREYDLHAETEEFATIPLTSLSAISLQAKFDTNSATNPKQHAFTALQFFTSSSLSVGLDALTASAVTAPLDIEQAGATYANVEIELDALNQHPCMIPLLRVLMQMKTDFGSGWEEKAMPGWMKKLFGVIVDRSVGVNVRLFLAKVVLDVPEVFKMYRSPWLGAVIEALLDVNASRKVPELNYILRDCCNLVLNTWNDVLPSALKDTPCRFVNELIKLCPVQNNIVRDSNVLLVTELIAFWKDSARVNVGLLINYINADDEGTKMKSAKQFTALQIISAMLNAGLANDLRGDDDEERTIEDGILLVMRSKATSMYTLAAEVGGLYLQSIDYSLGKDFMCKLKKLAVSSYDAEDFGRFLALLRNASMHQPEVIDPIMLQRLSFVLPKAISVDAWALLAADSLSSAAANNCVAKETFAHVQSTLGRFIAHRHPAVQHSTLGAISRLLNYLTLPELERLVANGDEGGLSLFKYYEDHELSECRGLLFTVAQNLYDKDLSEHVKARVRASLLCGLCDPDDQCRKKAFEYWDTSEIMVSSCSDRLLALFGSLYSKQIDEKWVLYATNLLIGISKGSSDFEQPLFPTTLGSGEYAETNIDSSWDAKSLSMAPLFSVEADQLSAHRTVESSTLAETLSSQVVGTMQSQLFPSKSDNASVGNTPQTLGEPDTVRQRARQKRFFKRHATAGNSAEEITSTYDKKVSKHIFHDHYAVLKKTQEAYVTRERRQRQGRVSLKRMYRVGEFPDIQITQRDLVDPIMALCESHVETASLVFGAMFSAIVTSPEFEKSGNSSELADRLEKTLTLSKTSSVFVGCVVSAYIASMMSRPTLCEMLPLLPTVVGEAGLSSGKYHLSELALEEQLIYSFQHDDINLNRGYHEAVAASWDLLHKLLSTTHSQNFQIALSMTCSTTEEYKLALQAQLSGDLPLAIASYKKAESILNSQIAVLDSSNSLRAPETDAMRCRWQRLHCLEMLNNWEALQNDMSEAIKKDNEFVWKQRPPYLEQAVGHFMRSCLGLFHTTQANSLDAVTSLQNFIEGAMHDSTKVELIQSKFPVEVCLAYLSSGNKNQVRVYVETFYSNFLKLWRQTSPMALSSRLRLIQSLSSIVEIDEVVLRFEDDRKISSTNEHYNLTSFINALSRMPPTTEEDGMLHWTQHNMVQDSIAGFLLDSGRSHVVLSEDMRLAVLTTKSKAMLQYANAAISCNILALASKMLKSYRELCNVYQLPKLSVQMVEVFVSHVLKLVDRQERQSHRCGLNPSSLKLITRYYDTATKMFDNVEIIDMMETAGTSDQVAMGYLEAKTFASAAAFYAFYDVDDHLKKEYFHRSLDVFKVSCQRIDAVSRNTPEGSAPVAFLRCRLIFIEFINDILFKPKMETLGKLAGRKAWTKLLVDNVLGGMAAGDRECAHYFPQICDLIAPYPDIVAEFEEYVLTKVPLWTCLQWSAQLMALLNGPIGKTIVTVLEKMAEQYPVALFYDFMVTCRSSLSKFKVDLHRLEVLLANSMMERFVIALRLIHHPELRLKEGLREIAKLLEQNRTSDARYKVKLLWNDCFSPNRPLLGDRIGRYNRDWSRKAKRDVEKIMGKDGSKMTAQTVASAREWIMSHFAVSPGRYGITKDMKAHLGDFAEWLEEFDHSSCSLELPGQYTAHWAPPIPSTHIRILSFDSMLGVLASKQLPKRLILHCSDEKDYTFLVKGGEDLRLDQRIEQLFGVMNQILDTDSRCRAQKLFLTTYNVIPMTQEIGIVEWVSGTSTLKGVIEAQLQVDERCTDLKSNKRHKLELFNTTAAKAYESFLLKQRGSSFSAKVVAPCSKDVVDQFAKVQAMIPADLLRRQLFGLGTKFEAFLQVRDNFLKSLSVFSACSYILGIGDRHLDNFLFDLASGRIIGIDFGVSFGAGASVLPIPELIPFRYTRQMDFVFQPYDGNNLLSQEMQAVFEALRSKRQVVESVMNVFLHEPLLDWQQCTTTHQQTLFEAVAGDDRSTLDDSSDVDIEEVKEPSYGRVNKKMAASPAEGNTATAWLPDVKIAIARKKLEGVSPALLLKEELSQNLHLNQHISKFHALVDAASSSQDDINEMVTMSSLSQAQELLTLAKAPDLLGRTFQGWMPWL</sequence>
<keyword evidence="2" id="KW-0808">Transferase</keyword>
<dbReference type="InterPro" id="IPR011989">
    <property type="entry name" value="ARM-like"/>
</dbReference>
<dbReference type="PANTHER" id="PTHR11139:SF68">
    <property type="entry name" value="DNA-DEPENDENT PROTEIN KINASE CATALYTIC SUBUNIT"/>
    <property type="match status" value="1"/>
</dbReference>
<dbReference type="Gene3D" id="1.25.10.10">
    <property type="entry name" value="Leucine-rich Repeat Variant"/>
    <property type="match status" value="1"/>
</dbReference>
<dbReference type="PANTHER" id="PTHR11139">
    <property type="entry name" value="ATAXIA TELANGIECTASIA MUTATED ATM -RELATED"/>
    <property type="match status" value="1"/>
</dbReference>
<comment type="caution">
    <text evidence="8">The sequence shown here is derived from an EMBL/GenBank/DDBJ whole genome shotgun (WGS) entry which is preliminary data.</text>
</comment>
<feature type="region of interest" description="Disordered" evidence="5">
    <location>
        <begin position="2542"/>
        <end position="2565"/>
    </location>
</feature>
<keyword evidence="4" id="KW-0539">Nucleus</keyword>
<keyword evidence="2" id="KW-0418">Kinase</keyword>
<keyword evidence="2" id="KW-0723">Serine/threonine-protein kinase</keyword>
<dbReference type="PROSITE" id="PS51190">
    <property type="entry name" value="FATC"/>
    <property type="match status" value="1"/>
</dbReference>
<dbReference type="EMBL" id="CAKLBC010001475">
    <property type="protein sequence ID" value="CAH0492278.1"/>
    <property type="molecule type" value="Genomic_DNA"/>
</dbReference>
<feature type="compositionally biased region" description="Polar residues" evidence="5">
    <location>
        <begin position="2542"/>
        <end position="2557"/>
    </location>
</feature>
<keyword evidence="9" id="KW-1185">Reference proteome</keyword>
<keyword evidence="3" id="KW-0227">DNA damage</keyword>
<dbReference type="InterPro" id="IPR046804">
    <property type="entry name" value="DNA-PKcs_N"/>
</dbReference>
<name>A0ABN8CG53_9STRA</name>
<dbReference type="CDD" id="cd05172">
    <property type="entry name" value="PIKKc_DNA-PK"/>
    <property type="match status" value="1"/>
</dbReference>
<evidence type="ECO:0000313" key="8">
    <source>
        <dbReference type="EMBL" id="CAH0492278.1"/>
    </source>
</evidence>
<gene>
    <name evidence="8" type="ORF">PFR001_LOCUS7488</name>
</gene>
<feature type="domain" description="FATC" evidence="7">
    <location>
        <begin position="3968"/>
        <end position="4000"/>
    </location>
</feature>
<dbReference type="Pfam" id="PF20502">
    <property type="entry name" value="DNAPKcs_CC1-2"/>
    <property type="match status" value="1"/>
</dbReference>
<evidence type="ECO:0000256" key="3">
    <source>
        <dbReference type="ARBA" id="ARBA00022763"/>
    </source>
</evidence>
<dbReference type="PROSITE" id="PS50290">
    <property type="entry name" value="PI3_4_KINASE_3"/>
    <property type="match status" value="1"/>
</dbReference>
<organism evidence="8 9">
    <name type="scientific">Peronospora farinosa</name>
    <dbReference type="NCBI Taxonomy" id="134698"/>
    <lineage>
        <taxon>Eukaryota</taxon>
        <taxon>Sar</taxon>
        <taxon>Stramenopiles</taxon>
        <taxon>Oomycota</taxon>
        <taxon>Peronosporomycetes</taxon>
        <taxon>Peronosporales</taxon>
        <taxon>Peronosporaceae</taxon>
        <taxon>Peronospora</taxon>
    </lineage>
</organism>
<dbReference type="Pfam" id="PF00454">
    <property type="entry name" value="PI3_PI4_kinase"/>
    <property type="match status" value="1"/>
</dbReference>
<reference evidence="8 9" key="1">
    <citation type="submission" date="2021-11" db="EMBL/GenBank/DDBJ databases">
        <authorList>
            <person name="Islam A."/>
            <person name="Islam S."/>
            <person name="Flora M.S."/>
            <person name="Rahman M."/>
            <person name="Ziaur R.M."/>
            <person name="Epstein J.H."/>
            <person name="Hassan M."/>
            <person name="Klassen M."/>
            <person name="Woodard K."/>
            <person name="Webb A."/>
            <person name="Webby R.J."/>
            <person name="El Zowalaty M.E."/>
        </authorList>
    </citation>
    <scope>NUCLEOTIDE SEQUENCE [LARGE SCALE GENOMIC DNA]</scope>
    <source>
        <strain evidence="8">Pf1</strain>
    </source>
</reference>
<dbReference type="Pfam" id="PF08163">
    <property type="entry name" value="DNAPKcs_CC3"/>
    <property type="match status" value="1"/>
</dbReference>
<dbReference type="InterPro" id="IPR050517">
    <property type="entry name" value="DDR_Repair_Kinase"/>
</dbReference>